<gene>
    <name evidence="3" type="ORF">MBESOW_P3728</name>
</gene>
<dbReference type="GO" id="GO:0016020">
    <property type="term" value="C:membrane"/>
    <property type="evidence" value="ECO:0007669"/>
    <property type="project" value="InterPro"/>
</dbReference>
<dbReference type="Pfam" id="PF04966">
    <property type="entry name" value="OprB"/>
    <property type="match status" value="1"/>
</dbReference>
<dbReference type="GO" id="GO:0015288">
    <property type="term" value="F:porin activity"/>
    <property type="evidence" value="ECO:0007669"/>
    <property type="project" value="InterPro"/>
</dbReference>
<keyword evidence="4" id="KW-1185">Reference proteome</keyword>
<comment type="similarity">
    <text evidence="1 2">Belongs to the OprB family.</text>
</comment>
<evidence type="ECO:0000313" key="3">
    <source>
        <dbReference type="EMBL" id="GBH32497.1"/>
    </source>
</evidence>
<dbReference type="InterPro" id="IPR052932">
    <property type="entry name" value="OprB_Porin"/>
</dbReference>
<name>A0A401J789_SPHXE</name>
<dbReference type="Proteomes" id="UP000290975">
    <property type="component" value="Unassembled WGS sequence"/>
</dbReference>
<reference evidence="3 4" key="1">
    <citation type="submission" date="2014-12" db="EMBL/GenBank/DDBJ databases">
        <title>Whole genome sequencing of Sphingobium xenophagum OW59.</title>
        <authorList>
            <person name="Ohta Y."/>
            <person name="Nishi S."/>
            <person name="Hatada Y."/>
        </authorList>
    </citation>
    <scope>NUCLEOTIDE SEQUENCE [LARGE SCALE GENOMIC DNA]</scope>
    <source>
        <strain evidence="3 4">OW59</strain>
    </source>
</reference>
<sequence>MPLMSDGDEKVDGFFRLGTSSGRFNMFDRFASLGVKWTGAVNGRPEDEFGLAVVTASTSPDYRRSSAAQRTESVAEITYRAPLSPWLTVQPNLQYVHNPGADPTIRDAWVVGLRFAIGSRLID</sequence>
<evidence type="ECO:0000313" key="4">
    <source>
        <dbReference type="Proteomes" id="UP000290975"/>
    </source>
</evidence>
<accession>A0A401J789</accession>
<dbReference type="AlphaFoldDB" id="A0A401J789"/>
<dbReference type="InterPro" id="IPR038673">
    <property type="entry name" value="OprB_sf"/>
</dbReference>
<protein>
    <submittedName>
        <fullName evidence="3">Porin</fullName>
    </submittedName>
</protein>
<evidence type="ECO:0000256" key="1">
    <source>
        <dbReference type="ARBA" id="ARBA00008769"/>
    </source>
</evidence>
<dbReference type="InterPro" id="IPR007049">
    <property type="entry name" value="Carb-sel_porin_OprB"/>
</dbReference>
<organism evidence="3 4">
    <name type="scientific">Sphingobium xenophagum</name>
    <dbReference type="NCBI Taxonomy" id="121428"/>
    <lineage>
        <taxon>Bacteria</taxon>
        <taxon>Pseudomonadati</taxon>
        <taxon>Pseudomonadota</taxon>
        <taxon>Alphaproteobacteria</taxon>
        <taxon>Sphingomonadales</taxon>
        <taxon>Sphingomonadaceae</taxon>
        <taxon>Sphingobium</taxon>
    </lineage>
</organism>
<dbReference type="GO" id="GO:0008643">
    <property type="term" value="P:carbohydrate transport"/>
    <property type="evidence" value="ECO:0007669"/>
    <property type="project" value="InterPro"/>
</dbReference>
<dbReference type="PANTHER" id="PTHR37944:SF1">
    <property type="entry name" value="PORIN B"/>
    <property type="match status" value="1"/>
</dbReference>
<evidence type="ECO:0000256" key="2">
    <source>
        <dbReference type="RuleBase" id="RU363072"/>
    </source>
</evidence>
<dbReference type="Gene3D" id="2.40.160.180">
    <property type="entry name" value="Carbohydrate-selective porin OprB"/>
    <property type="match status" value="1"/>
</dbReference>
<comment type="caution">
    <text evidence="3">The sequence shown here is derived from an EMBL/GenBank/DDBJ whole genome shotgun (WGS) entry which is preliminary data.</text>
</comment>
<dbReference type="EMBL" id="BBQY01000038">
    <property type="protein sequence ID" value="GBH32497.1"/>
    <property type="molecule type" value="Genomic_DNA"/>
</dbReference>
<proteinExistence type="inferred from homology"/>
<dbReference type="PANTHER" id="PTHR37944">
    <property type="entry name" value="PORIN B"/>
    <property type="match status" value="1"/>
</dbReference>